<evidence type="ECO:0000256" key="4">
    <source>
        <dbReference type="ARBA" id="ARBA00023163"/>
    </source>
</evidence>
<evidence type="ECO:0000256" key="3">
    <source>
        <dbReference type="ARBA" id="ARBA00023015"/>
    </source>
</evidence>
<evidence type="ECO:0000259" key="5">
    <source>
        <dbReference type="PROSITE" id="PS50045"/>
    </source>
</evidence>
<dbReference type="InterPro" id="IPR002078">
    <property type="entry name" value="Sigma_54_int"/>
</dbReference>
<dbReference type="InterPro" id="IPR002197">
    <property type="entry name" value="HTH_Fis"/>
</dbReference>
<dbReference type="GO" id="GO:0043565">
    <property type="term" value="F:sequence-specific DNA binding"/>
    <property type="evidence" value="ECO:0007669"/>
    <property type="project" value="InterPro"/>
</dbReference>
<keyword evidence="3" id="KW-0805">Transcription regulation</keyword>
<dbReference type="PROSITE" id="PS00675">
    <property type="entry name" value="SIGMA54_INTERACT_1"/>
    <property type="match status" value="1"/>
</dbReference>
<proteinExistence type="predicted"/>
<name>A0A1G2KUX6_9BACT</name>
<dbReference type="Pfam" id="PF02954">
    <property type="entry name" value="HTH_8"/>
    <property type="match status" value="1"/>
</dbReference>
<evidence type="ECO:0000256" key="1">
    <source>
        <dbReference type="ARBA" id="ARBA00022741"/>
    </source>
</evidence>
<dbReference type="PROSITE" id="PS50045">
    <property type="entry name" value="SIGMA54_INTERACT_4"/>
    <property type="match status" value="1"/>
</dbReference>
<dbReference type="InterPro" id="IPR058031">
    <property type="entry name" value="AAA_lid_NorR"/>
</dbReference>
<dbReference type="Gene3D" id="3.40.50.300">
    <property type="entry name" value="P-loop containing nucleotide triphosphate hydrolases"/>
    <property type="match status" value="1"/>
</dbReference>
<dbReference type="FunFam" id="3.40.50.300:FF:000006">
    <property type="entry name" value="DNA-binding transcriptional regulator NtrC"/>
    <property type="match status" value="1"/>
</dbReference>
<keyword evidence="2" id="KW-0067">ATP-binding</keyword>
<sequence length="351" mass="39231">MVKNLEYVVVLACIIVPKTSEEEFVMSEPHEAPLIIGESSQVQKVRMAIEKFAPLAAPVIIYGETGTGKELFARLLHSLSSRRNGPFIAVNAGAIPETLVESELFGYVGGAFTGALREGKMGLWEAANGGTLFLDEIGELSLAAQAKILRVLQERVIRPVGGTEDRPVDARIVAATNINLMEGVQTRTFRHDLYFRLHILHVTVPPLRDRQRDILPLIDYIMRKLCPELHLDEPPVIAQDAREKLLGYIWPGNIRELESIVTRTLSLCAGMTELHADDFELSESDVRVPPDILHLFIEKGPLRRMKTRAEDAIIQWALTASDDNQTAAARLLGVHRNTLVDRLRRKNRSSR</sequence>
<dbReference type="SMART" id="SM00382">
    <property type="entry name" value="AAA"/>
    <property type="match status" value="1"/>
</dbReference>
<keyword evidence="4" id="KW-0804">Transcription</keyword>
<dbReference type="PRINTS" id="PR01590">
    <property type="entry name" value="HTHFIS"/>
</dbReference>
<protein>
    <recommendedName>
        <fullName evidence="5">Sigma-54 factor interaction domain-containing protein</fullName>
    </recommendedName>
</protein>
<dbReference type="SUPFAM" id="SSF46689">
    <property type="entry name" value="Homeodomain-like"/>
    <property type="match status" value="1"/>
</dbReference>
<dbReference type="STRING" id="1802274.A3J58_00910"/>
<dbReference type="Proteomes" id="UP000178510">
    <property type="component" value="Unassembled WGS sequence"/>
</dbReference>
<dbReference type="Pfam" id="PF25601">
    <property type="entry name" value="AAA_lid_14"/>
    <property type="match status" value="1"/>
</dbReference>
<dbReference type="GO" id="GO:0005524">
    <property type="term" value="F:ATP binding"/>
    <property type="evidence" value="ECO:0007669"/>
    <property type="project" value="UniProtKB-KW"/>
</dbReference>
<dbReference type="InterPro" id="IPR009057">
    <property type="entry name" value="Homeodomain-like_sf"/>
</dbReference>
<dbReference type="SUPFAM" id="SSF52540">
    <property type="entry name" value="P-loop containing nucleoside triphosphate hydrolases"/>
    <property type="match status" value="1"/>
</dbReference>
<dbReference type="Gene3D" id="1.10.10.60">
    <property type="entry name" value="Homeodomain-like"/>
    <property type="match status" value="1"/>
</dbReference>
<dbReference type="InterPro" id="IPR003593">
    <property type="entry name" value="AAA+_ATPase"/>
</dbReference>
<accession>A0A1G2KUX6</accession>
<dbReference type="PANTHER" id="PTHR32071">
    <property type="entry name" value="TRANSCRIPTIONAL REGULATORY PROTEIN"/>
    <property type="match status" value="1"/>
</dbReference>
<evidence type="ECO:0000256" key="2">
    <source>
        <dbReference type="ARBA" id="ARBA00022840"/>
    </source>
</evidence>
<dbReference type="AlphaFoldDB" id="A0A1G2KUX6"/>
<comment type="caution">
    <text evidence="6">The sequence shown here is derived from an EMBL/GenBank/DDBJ whole genome shotgun (WGS) entry which is preliminary data.</text>
</comment>
<gene>
    <name evidence="6" type="ORF">A3J58_00910</name>
</gene>
<feature type="domain" description="Sigma-54 factor interaction" evidence="5">
    <location>
        <begin position="35"/>
        <end position="266"/>
    </location>
</feature>
<organism evidence="6 7">
    <name type="scientific">Candidatus Sungbacteria bacterium RIFCSPHIGHO2_02_FULL_52_23</name>
    <dbReference type="NCBI Taxonomy" id="1802274"/>
    <lineage>
        <taxon>Bacteria</taxon>
        <taxon>Candidatus Sungiibacteriota</taxon>
    </lineage>
</organism>
<evidence type="ECO:0000313" key="7">
    <source>
        <dbReference type="Proteomes" id="UP000178510"/>
    </source>
</evidence>
<dbReference type="Gene3D" id="1.10.8.60">
    <property type="match status" value="1"/>
</dbReference>
<dbReference type="InterPro" id="IPR027417">
    <property type="entry name" value="P-loop_NTPase"/>
</dbReference>
<evidence type="ECO:0000313" key="6">
    <source>
        <dbReference type="EMBL" id="OHA03238.1"/>
    </source>
</evidence>
<keyword evidence="1" id="KW-0547">Nucleotide-binding</keyword>
<dbReference type="Pfam" id="PF00158">
    <property type="entry name" value="Sigma54_activat"/>
    <property type="match status" value="1"/>
</dbReference>
<dbReference type="CDD" id="cd00009">
    <property type="entry name" value="AAA"/>
    <property type="match status" value="1"/>
</dbReference>
<dbReference type="InterPro" id="IPR025662">
    <property type="entry name" value="Sigma_54_int_dom_ATP-bd_1"/>
</dbReference>
<dbReference type="GO" id="GO:0006355">
    <property type="term" value="P:regulation of DNA-templated transcription"/>
    <property type="evidence" value="ECO:0007669"/>
    <property type="project" value="InterPro"/>
</dbReference>
<dbReference type="EMBL" id="MHQM01000029">
    <property type="protein sequence ID" value="OHA03238.1"/>
    <property type="molecule type" value="Genomic_DNA"/>
</dbReference>
<reference evidence="6 7" key="1">
    <citation type="journal article" date="2016" name="Nat. Commun.">
        <title>Thousands of microbial genomes shed light on interconnected biogeochemical processes in an aquifer system.</title>
        <authorList>
            <person name="Anantharaman K."/>
            <person name="Brown C.T."/>
            <person name="Hug L.A."/>
            <person name="Sharon I."/>
            <person name="Castelle C.J."/>
            <person name="Probst A.J."/>
            <person name="Thomas B.C."/>
            <person name="Singh A."/>
            <person name="Wilkins M.J."/>
            <person name="Karaoz U."/>
            <person name="Brodie E.L."/>
            <person name="Williams K.H."/>
            <person name="Hubbard S.S."/>
            <person name="Banfield J.F."/>
        </authorList>
    </citation>
    <scope>NUCLEOTIDE SEQUENCE [LARGE SCALE GENOMIC DNA]</scope>
</reference>